<organism evidence="1 2">
    <name type="scientific">Chenopodium quinoa</name>
    <name type="common">Quinoa</name>
    <dbReference type="NCBI Taxonomy" id="63459"/>
    <lineage>
        <taxon>Eukaryota</taxon>
        <taxon>Viridiplantae</taxon>
        <taxon>Streptophyta</taxon>
        <taxon>Embryophyta</taxon>
        <taxon>Tracheophyta</taxon>
        <taxon>Spermatophyta</taxon>
        <taxon>Magnoliopsida</taxon>
        <taxon>eudicotyledons</taxon>
        <taxon>Gunneridae</taxon>
        <taxon>Pentapetalae</taxon>
        <taxon>Caryophyllales</taxon>
        <taxon>Chenopodiaceae</taxon>
        <taxon>Chenopodioideae</taxon>
        <taxon>Atripliceae</taxon>
        <taxon>Chenopodium</taxon>
    </lineage>
</organism>
<accession>A0A803KNI2</accession>
<dbReference type="Proteomes" id="UP000596660">
    <property type="component" value="Unplaced"/>
</dbReference>
<evidence type="ECO:0000313" key="2">
    <source>
        <dbReference type="Proteomes" id="UP000596660"/>
    </source>
</evidence>
<reference evidence="1" key="2">
    <citation type="submission" date="2021-03" db="UniProtKB">
        <authorList>
            <consortium name="EnsemblPlants"/>
        </authorList>
    </citation>
    <scope>IDENTIFICATION</scope>
</reference>
<keyword evidence="2" id="KW-1185">Reference proteome</keyword>
<name>A0A803KNI2_CHEQI</name>
<reference evidence="1" key="1">
    <citation type="journal article" date="2017" name="Nature">
        <title>The genome of Chenopodium quinoa.</title>
        <authorList>
            <person name="Jarvis D.E."/>
            <person name="Ho Y.S."/>
            <person name="Lightfoot D.J."/>
            <person name="Schmoeckel S.M."/>
            <person name="Li B."/>
            <person name="Borm T.J.A."/>
            <person name="Ohyanagi H."/>
            <person name="Mineta K."/>
            <person name="Michell C.T."/>
            <person name="Saber N."/>
            <person name="Kharbatia N.M."/>
            <person name="Rupper R.R."/>
            <person name="Sharp A.R."/>
            <person name="Dally N."/>
            <person name="Boughton B.A."/>
            <person name="Woo Y.H."/>
            <person name="Gao G."/>
            <person name="Schijlen E.G.W.M."/>
            <person name="Guo X."/>
            <person name="Momin A.A."/>
            <person name="Negrao S."/>
            <person name="Al-Babili S."/>
            <person name="Gehring C."/>
            <person name="Roessner U."/>
            <person name="Jung C."/>
            <person name="Murphy K."/>
            <person name="Arold S.T."/>
            <person name="Gojobori T."/>
            <person name="van der Linden C.G."/>
            <person name="van Loo E.N."/>
            <person name="Jellen E.N."/>
            <person name="Maughan P.J."/>
            <person name="Tester M."/>
        </authorList>
    </citation>
    <scope>NUCLEOTIDE SEQUENCE [LARGE SCALE GENOMIC DNA]</scope>
    <source>
        <strain evidence="1">cv. PI 614886</strain>
    </source>
</reference>
<dbReference type="AlphaFoldDB" id="A0A803KNI2"/>
<sequence>MKLNNKFNNTRSNILMMQPLPSISHAYRLLIQEEKQRELSIYDDQAGKVMAVTADYKKNQHHYQSHRPHFKILRFSKKVAALVHSDDQEAVESEDYDAQVTHISMEQYSSILKALQSQDISASSAGDSLAQPESSAGAYVAGQFMQQDTSLIGDTSPVANLEEAKLWHLRLGHISFNKLHLVKRNFNCTVADNQTDHWCNLVAFDLIPAPAKALINALSDN</sequence>
<dbReference type="EnsemblPlants" id="AUR62000588-RA">
    <property type="protein sequence ID" value="AUR62000588-RA:cds"/>
    <property type="gene ID" value="AUR62000588"/>
</dbReference>
<proteinExistence type="predicted"/>
<dbReference type="PANTHER" id="PTHR34222">
    <property type="entry name" value="GAG_PRE-INTEGRS DOMAIN-CONTAINING PROTEIN"/>
    <property type="match status" value="1"/>
</dbReference>
<dbReference type="PANTHER" id="PTHR34222:SF33">
    <property type="entry name" value="RETROTRANSPOSON GAG DOMAIN-CONTAINING PROTEIN"/>
    <property type="match status" value="1"/>
</dbReference>
<dbReference type="Gramene" id="AUR62000588-RA">
    <property type="protein sequence ID" value="AUR62000588-RA:cds"/>
    <property type="gene ID" value="AUR62000588"/>
</dbReference>
<evidence type="ECO:0000313" key="1">
    <source>
        <dbReference type="EnsemblPlants" id="AUR62000588-RA:cds"/>
    </source>
</evidence>
<protein>
    <recommendedName>
        <fullName evidence="3">GAG-pre-integrase domain-containing protein</fullName>
    </recommendedName>
</protein>
<evidence type="ECO:0008006" key="3">
    <source>
        <dbReference type="Google" id="ProtNLM"/>
    </source>
</evidence>